<evidence type="ECO:0000256" key="2">
    <source>
        <dbReference type="ARBA" id="ARBA00022448"/>
    </source>
</evidence>
<organism evidence="9 10">
    <name type="scientific">Robertmurraya beringensis</name>
    <dbReference type="NCBI Taxonomy" id="641660"/>
    <lineage>
        <taxon>Bacteria</taxon>
        <taxon>Bacillati</taxon>
        <taxon>Bacillota</taxon>
        <taxon>Bacilli</taxon>
        <taxon>Bacillales</taxon>
        <taxon>Bacillaceae</taxon>
        <taxon>Robertmurraya</taxon>
    </lineage>
</organism>
<feature type="transmembrane region" description="Helical" evidence="7">
    <location>
        <begin position="56"/>
        <end position="82"/>
    </location>
</feature>
<dbReference type="PROSITE" id="PS50928">
    <property type="entry name" value="ABC_TM1"/>
    <property type="match status" value="1"/>
</dbReference>
<evidence type="ECO:0000259" key="8">
    <source>
        <dbReference type="PROSITE" id="PS50928"/>
    </source>
</evidence>
<dbReference type="Proteomes" id="UP001589738">
    <property type="component" value="Unassembled WGS sequence"/>
</dbReference>
<evidence type="ECO:0000256" key="6">
    <source>
        <dbReference type="ARBA" id="ARBA00023136"/>
    </source>
</evidence>
<feature type="transmembrane region" description="Helical" evidence="7">
    <location>
        <begin position="5"/>
        <end position="23"/>
    </location>
</feature>
<keyword evidence="5 7" id="KW-1133">Transmembrane helix</keyword>
<dbReference type="PANTHER" id="PTHR30151:SF20">
    <property type="entry name" value="ABC TRANSPORTER PERMEASE PROTEIN HI_0355-RELATED"/>
    <property type="match status" value="1"/>
</dbReference>
<name>A0ABV6KXW1_9BACI</name>
<proteinExistence type="inferred from homology"/>
<keyword evidence="3" id="KW-1003">Cell membrane</keyword>
<keyword evidence="10" id="KW-1185">Reference proteome</keyword>
<comment type="subcellular location">
    <subcellularLocation>
        <location evidence="1 7">Cell membrane</location>
        <topology evidence="1 7">Multi-pass membrane protein</topology>
    </subcellularLocation>
</comment>
<dbReference type="Gene3D" id="1.10.3720.10">
    <property type="entry name" value="MetI-like"/>
    <property type="match status" value="1"/>
</dbReference>
<reference evidence="9 10" key="1">
    <citation type="submission" date="2024-09" db="EMBL/GenBank/DDBJ databases">
        <authorList>
            <person name="Sun Q."/>
            <person name="Mori K."/>
        </authorList>
    </citation>
    <scope>NUCLEOTIDE SEQUENCE [LARGE SCALE GENOMIC DNA]</scope>
    <source>
        <strain evidence="9 10">CGMCC 1.9126</strain>
    </source>
</reference>
<comment type="caution">
    <text evidence="9">The sequence shown here is derived from an EMBL/GenBank/DDBJ whole genome shotgun (WGS) entry which is preliminary data.</text>
</comment>
<dbReference type="InterPro" id="IPR035906">
    <property type="entry name" value="MetI-like_sf"/>
</dbReference>
<keyword evidence="2 7" id="KW-0813">Transport</keyword>
<evidence type="ECO:0000256" key="4">
    <source>
        <dbReference type="ARBA" id="ARBA00022692"/>
    </source>
</evidence>
<dbReference type="RefSeq" id="WP_160546062.1">
    <property type="nucleotide sequence ID" value="NZ_JBHLUU010000127.1"/>
</dbReference>
<dbReference type="SUPFAM" id="SSF161098">
    <property type="entry name" value="MetI-like"/>
    <property type="match status" value="1"/>
</dbReference>
<sequence>MKKIYLYSTLLFIFLLIMWEMIVKVKKISPLILPKPTTIAENLFTLLQSGYFTPHIFTTLVEIISGFFVGGLIGIGLGLLVSQSNTLRLVLKPYIIATQAMPKVALAPLLILWFGYGYTPKILIVALISFFPLFESTITGLLVVDKDRLALFQLLKASKWQTLWRLQLPTSIPYLLSGMRVAVVLSVVGAVVSEFIGANKGLGALIIVAQGMMDTPLLFSAFILLTAIGILLYASIYAIEHLFLRKYTTYRRKIS</sequence>
<dbReference type="Pfam" id="PF00528">
    <property type="entry name" value="BPD_transp_1"/>
    <property type="match status" value="1"/>
</dbReference>
<evidence type="ECO:0000313" key="10">
    <source>
        <dbReference type="Proteomes" id="UP001589738"/>
    </source>
</evidence>
<accession>A0ABV6KXW1</accession>
<feature type="transmembrane region" description="Helical" evidence="7">
    <location>
        <begin position="122"/>
        <end position="144"/>
    </location>
</feature>
<feature type="domain" description="ABC transmembrane type-1" evidence="8">
    <location>
        <begin position="56"/>
        <end position="243"/>
    </location>
</feature>
<evidence type="ECO:0000313" key="9">
    <source>
        <dbReference type="EMBL" id="MFC0478162.1"/>
    </source>
</evidence>
<evidence type="ECO:0000256" key="1">
    <source>
        <dbReference type="ARBA" id="ARBA00004651"/>
    </source>
</evidence>
<evidence type="ECO:0000256" key="7">
    <source>
        <dbReference type="RuleBase" id="RU363032"/>
    </source>
</evidence>
<keyword evidence="6 7" id="KW-0472">Membrane</keyword>
<feature type="transmembrane region" description="Helical" evidence="7">
    <location>
        <begin position="174"/>
        <end position="197"/>
    </location>
</feature>
<feature type="transmembrane region" description="Helical" evidence="7">
    <location>
        <begin position="94"/>
        <end position="116"/>
    </location>
</feature>
<dbReference type="PANTHER" id="PTHR30151">
    <property type="entry name" value="ALKANE SULFONATE ABC TRANSPORTER-RELATED, MEMBRANE SUBUNIT"/>
    <property type="match status" value="1"/>
</dbReference>
<protein>
    <submittedName>
        <fullName evidence="9">ABC transporter permease</fullName>
    </submittedName>
</protein>
<feature type="transmembrane region" description="Helical" evidence="7">
    <location>
        <begin position="217"/>
        <end position="244"/>
    </location>
</feature>
<gene>
    <name evidence="9" type="ORF">ACFFHF_23515</name>
</gene>
<dbReference type="CDD" id="cd06261">
    <property type="entry name" value="TM_PBP2"/>
    <property type="match status" value="1"/>
</dbReference>
<evidence type="ECO:0000256" key="3">
    <source>
        <dbReference type="ARBA" id="ARBA00022475"/>
    </source>
</evidence>
<keyword evidence="4 7" id="KW-0812">Transmembrane</keyword>
<evidence type="ECO:0000256" key="5">
    <source>
        <dbReference type="ARBA" id="ARBA00022989"/>
    </source>
</evidence>
<dbReference type="InterPro" id="IPR000515">
    <property type="entry name" value="MetI-like"/>
</dbReference>
<comment type="similarity">
    <text evidence="7">Belongs to the binding-protein-dependent transport system permease family.</text>
</comment>
<dbReference type="EMBL" id="JBHLUU010000127">
    <property type="protein sequence ID" value="MFC0478162.1"/>
    <property type="molecule type" value="Genomic_DNA"/>
</dbReference>